<keyword evidence="3" id="KW-1185">Reference proteome</keyword>
<comment type="caution">
    <text evidence="2">The sequence shown here is derived from an EMBL/GenBank/DDBJ whole genome shotgun (WGS) entry which is preliminary data.</text>
</comment>
<gene>
    <name evidence="2" type="ORF">OKA04_22955</name>
</gene>
<organism evidence="2 3">
    <name type="scientific">Luteolibacter flavescens</name>
    <dbReference type="NCBI Taxonomy" id="1859460"/>
    <lineage>
        <taxon>Bacteria</taxon>
        <taxon>Pseudomonadati</taxon>
        <taxon>Verrucomicrobiota</taxon>
        <taxon>Verrucomicrobiia</taxon>
        <taxon>Verrucomicrobiales</taxon>
        <taxon>Verrucomicrobiaceae</taxon>
        <taxon>Luteolibacter</taxon>
    </lineage>
</organism>
<feature type="region of interest" description="Disordered" evidence="1">
    <location>
        <begin position="138"/>
        <end position="157"/>
    </location>
</feature>
<name>A0ABT3FVK5_9BACT</name>
<feature type="compositionally biased region" description="Low complexity" evidence="1">
    <location>
        <begin position="138"/>
        <end position="153"/>
    </location>
</feature>
<evidence type="ECO:0000313" key="2">
    <source>
        <dbReference type="EMBL" id="MCW1887615.1"/>
    </source>
</evidence>
<protein>
    <submittedName>
        <fullName evidence="2">Uncharacterized protein</fullName>
    </submittedName>
</protein>
<dbReference type="RefSeq" id="WP_264503571.1">
    <property type="nucleotide sequence ID" value="NZ_JAPDDS010000020.1"/>
</dbReference>
<accession>A0ABT3FVK5</accession>
<sequence>MKKTICILITGLTTLSGLHAQDRAATDPFVRNGAQDNQADENIPRVISICVENFSLDLNEASALYQQKMGDTKLYAELRARVAKNQAKQETFSVIRARTGEKALVESLSEHIYPTEYDHGTPANTPVPAAAAATANGNKQASTPTATPATISPATPPILPTAFETRNTGITVEIEPTLTADGRVVDLRIAPDFTTLAERVKWGQGTAEAELPIFESQRITLATSLITGQPQLLGTPSRPPVSKVDADSANRVWFCFVTADVIPVVKEP</sequence>
<evidence type="ECO:0000313" key="3">
    <source>
        <dbReference type="Proteomes" id="UP001207930"/>
    </source>
</evidence>
<dbReference type="Proteomes" id="UP001207930">
    <property type="component" value="Unassembled WGS sequence"/>
</dbReference>
<reference evidence="2 3" key="1">
    <citation type="submission" date="2022-10" db="EMBL/GenBank/DDBJ databases">
        <title>Luteolibacter flavescens strain MCCC 1K03193, whole genome shotgun sequencing project.</title>
        <authorList>
            <person name="Zhao G."/>
            <person name="Shen L."/>
        </authorList>
    </citation>
    <scope>NUCLEOTIDE SEQUENCE [LARGE SCALE GENOMIC DNA]</scope>
    <source>
        <strain evidence="2 3">MCCC 1K03193</strain>
    </source>
</reference>
<evidence type="ECO:0000256" key="1">
    <source>
        <dbReference type="SAM" id="MobiDB-lite"/>
    </source>
</evidence>
<dbReference type="EMBL" id="JAPDDS010000020">
    <property type="protein sequence ID" value="MCW1887615.1"/>
    <property type="molecule type" value="Genomic_DNA"/>
</dbReference>
<proteinExistence type="predicted"/>